<feature type="compositionally biased region" description="Low complexity" evidence="4">
    <location>
        <begin position="525"/>
        <end position="536"/>
    </location>
</feature>
<feature type="region of interest" description="Disordered" evidence="4">
    <location>
        <begin position="467"/>
        <end position="536"/>
    </location>
</feature>
<reference evidence="5" key="3">
    <citation type="submission" date="2015-02" db="UniProtKB">
        <authorList>
            <consortium name="EnsemblProtists"/>
        </authorList>
    </citation>
    <scope>IDENTIFICATION</scope>
    <source>
        <strain evidence="5">DAOM BR144</strain>
    </source>
</reference>
<dbReference type="PANTHER" id="PTHR23188">
    <property type="entry name" value="RNA POLYMERASE II-ASSOCIATED FACTOR 1 HOMOLOG"/>
    <property type="match status" value="1"/>
</dbReference>
<dbReference type="GO" id="GO:0016593">
    <property type="term" value="C:Cdc73/Paf1 complex"/>
    <property type="evidence" value="ECO:0007669"/>
    <property type="project" value="InterPro"/>
</dbReference>
<feature type="compositionally biased region" description="Low complexity" evidence="4">
    <location>
        <begin position="15"/>
        <end position="26"/>
    </location>
</feature>
<dbReference type="Pfam" id="PF03985">
    <property type="entry name" value="Paf1"/>
    <property type="match status" value="1"/>
</dbReference>
<feature type="region of interest" description="Disordered" evidence="4">
    <location>
        <begin position="1"/>
        <end position="70"/>
    </location>
</feature>
<dbReference type="VEuPathDB" id="FungiDB:PYU1_G000834"/>
<dbReference type="EnsemblProtists" id="PYU1_T000834">
    <property type="protein sequence ID" value="PYU1_T000834"/>
    <property type="gene ID" value="PYU1_G000834"/>
</dbReference>
<dbReference type="PANTHER" id="PTHR23188:SF12">
    <property type="entry name" value="RNA POLYMERASE II-ASSOCIATED FACTOR 1 HOMOLOG"/>
    <property type="match status" value="1"/>
</dbReference>
<organism evidence="5 6">
    <name type="scientific">Globisporangium ultimum (strain ATCC 200006 / CBS 805.95 / DAOM BR144)</name>
    <name type="common">Pythium ultimum</name>
    <dbReference type="NCBI Taxonomy" id="431595"/>
    <lineage>
        <taxon>Eukaryota</taxon>
        <taxon>Sar</taxon>
        <taxon>Stramenopiles</taxon>
        <taxon>Oomycota</taxon>
        <taxon>Peronosporomycetes</taxon>
        <taxon>Pythiales</taxon>
        <taxon>Pythiaceae</taxon>
        <taxon>Globisporangium</taxon>
    </lineage>
</organism>
<dbReference type="GO" id="GO:0006368">
    <property type="term" value="P:transcription elongation by RNA polymerase II"/>
    <property type="evidence" value="ECO:0007669"/>
    <property type="project" value="InterPro"/>
</dbReference>
<dbReference type="GO" id="GO:0000993">
    <property type="term" value="F:RNA polymerase II complex binding"/>
    <property type="evidence" value="ECO:0007669"/>
    <property type="project" value="TreeGrafter"/>
</dbReference>
<evidence type="ECO:0000313" key="5">
    <source>
        <dbReference type="EnsemblProtists" id="PYU1_T000834"/>
    </source>
</evidence>
<evidence type="ECO:0008006" key="7">
    <source>
        <dbReference type="Google" id="ProtNLM"/>
    </source>
</evidence>
<dbReference type="AlphaFoldDB" id="K3W793"/>
<dbReference type="GO" id="GO:0003682">
    <property type="term" value="F:chromatin binding"/>
    <property type="evidence" value="ECO:0007669"/>
    <property type="project" value="TreeGrafter"/>
</dbReference>
<evidence type="ECO:0000313" key="6">
    <source>
        <dbReference type="Proteomes" id="UP000019132"/>
    </source>
</evidence>
<dbReference type="EMBL" id="GL376620">
    <property type="status" value="NOT_ANNOTATED_CDS"/>
    <property type="molecule type" value="Genomic_DNA"/>
</dbReference>
<evidence type="ECO:0000256" key="2">
    <source>
        <dbReference type="ARBA" id="ARBA00007560"/>
    </source>
</evidence>
<sequence>MADVSTAAAAPPHEASGSRASGSASRTEGKPGSSSGSSSMSSADRAAREEAKRRRAPPGSNATPEERAKYELERKKIAKYKEDKLKARRDHTRMILENHAQAKRRALLGKQSEFLANLEFRNALPDLPFDTKFLQYPHENERLIKYKPNTLEADYTYEIHEEANLGLNIDLIDPAKYEAPTVPVKLEIGDEQALMMKEETNKAGKTKARPAVSWLRRTEYMGTDLYDAVHKFKSEVEIQSALREGTENALAEVVQITLEQRAEASFKDINNPATLVHPFNKKLKIAKVWDVLPDQLLSSNKYAILSYDILPSTDIKSKNIKDREARALLSGVSKKSQGGDYIQGSILLPNASNEEEHKEQEEKEVEKFAYFREYLMSVESLESNETQHSVFMFDPESDQFTYSDILHRIQLKKTKLNGEDKRRRGAIVHRREYSEAETDRRQSMLLEYGGLYDEILDDEEHIREFKRRRAGEKSAASAKSPREKTSAAEEEETKSGNESENNSEKPAEGEEKQAAADGNESPAISDGSSGSDSDSE</sequence>
<comment type="subcellular location">
    <subcellularLocation>
        <location evidence="1">Nucleus</location>
    </subcellularLocation>
</comment>
<reference evidence="6" key="2">
    <citation type="submission" date="2010-04" db="EMBL/GenBank/DDBJ databases">
        <authorList>
            <person name="Buell R."/>
            <person name="Hamilton J."/>
            <person name="Hostetler J."/>
        </authorList>
    </citation>
    <scope>NUCLEOTIDE SEQUENCE [LARGE SCALE GENOMIC DNA]</scope>
    <source>
        <strain evidence="6">DAOM:BR144</strain>
    </source>
</reference>
<name>K3W793_GLOUD</name>
<evidence type="ECO:0000256" key="3">
    <source>
        <dbReference type="ARBA" id="ARBA00023242"/>
    </source>
</evidence>
<dbReference type="InParanoid" id="K3W793"/>
<feature type="compositionally biased region" description="Low complexity" evidence="4">
    <location>
        <begin position="33"/>
        <end position="44"/>
    </location>
</feature>
<evidence type="ECO:0000256" key="4">
    <source>
        <dbReference type="SAM" id="MobiDB-lite"/>
    </source>
</evidence>
<protein>
    <recommendedName>
        <fullName evidence="7">RNA polymerase II-associated factor 1 homolog</fullName>
    </recommendedName>
</protein>
<evidence type="ECO:0000256" key="1">
    <source>
        <dbReference type="ARBA" id="ARBA00004123"/>
    </source>
</evidence>
<keyword evidence="3" id="KW-0539">Nucleus</keyword>
<proteinExistence type="inferred from homology"/>
<comment type="similarity">
    <text evidence="2">Belongs to the PAF1 family.</text>
</comment>
<dbReference type="STRING" id="431595.K3W793"/>
<dbReference type="HOGENOM" id="CLU_039359_0_0_1"/>
<dbReference type="Proteomes" id="UP000019132">
    <property type="component" value="Unassembled WGS sequence"/>
</dbReference>
<reference evidence="6" key="1">
    <citation type="journal article" date="2010" name="Genome Biol.">
        <title>Genome sequence of the necrotrophic plant pathogen Pythium ultimum reveals original pathogenicity mechanisms and effector repertoire.</title>
        <authorList>
            <person name="Levesque C.A."/>
            <person name="Brouwer H."/>
            <person name="Cano L."/>
            <person name="Hamilton J.P."/>
            <person name="Holt C."/>
            <person name="Huitema E."/>
            <person name="Raffaele S."/>
            <person name="Robideau G.P."/>
            <person name="Thines M."/>
            <person name="Win J."/>
            <person name="Zerillo M.M."/>
            <person name="Beakes G.W."/>
            <person name="Boore J.L."/>
            <person name="Busam D."/>
            <person name="Dumas B."/>
            <person name="Ferriera S."/>
            <person name="Fuerstenberg S.I."/>
            <person name="Gachon C.M."/>
            <person name="Gaulin E."/>
            <person name="Govers F."/>
            <person name="Grenville-Briggs L."/>
            <person name="Horner N."/>
            <person name="Hostetler J."/>
            <person name="Jiang R.H."/>
            <person name="Johnson J."/>
            <person name="Krajaejun T."/>
            <person name="Lin H."/>
            <person name="Meijer H.J."/>
            <person name="Moore B."/>
            <person name="Morris P."/>
            <person name="Phuntmart V."/>
            <person name="Puiu D."/>
            <person name="Shetty J."/>
            <person name="Stajich J.E."/>
            <person name="Tripathy S."/>
            <person name="Wawra S."/>
            <person name="van West P."/>
            <person name="Whitty B.R."/>
            <person name="Coutinho P.M."/>
            <person name="Henrissat B."/>
            <person name="Martin F."/>
            <person name="Thomas P.D."/>
            <person name="Tyler B.M."/>
            <person name="De Vries R.P."/>
            <person name="Kamoun S."/>
            <person name="Yandell M."/>
            <person name="Tisserat N."/>
            <person name="Buell C.R."/>
        </authorList>
    </citation>
    <scope>NUCLEOTIDE SEQUENCE</scope>
    <source>
        <strain evidence="6">DAOM:BR144</strain>
    </source>
</reference>
<keyword evidence="6" id="KW-1185">Reference proteome</keyword>
<feature type="compositionally biased region" description="Basic and acidic residues" evidence="4">
    <location>
        <begin position="480"/>
        <end position="514"/>
    </location>
</feature>
<accession>K3W793</accession>
<dbReference type="InterPro" id="IPR007133">
    <property type="entry name" value="RNA_pol_II-assoc_Paf1"/>
</dbReference>
<dbReference type="eggNOG" id="KOG2478">
    <property type="taxonomic scope" value="Eukaryota"/>
</dbReference>
<dbReference type="OMA" id="VHRREYS"/>